<evidence type="ECO:0000313" key="2">
    <source>
        <dbReference type="Proteomes" id="UP000251993"/>
    </source>
</evidence>
<dbReference type="Proteomes" id="UP000251993">
    <property type="component" value="Chromosome"/>
</dbReference>
<evidence type="ECO:0000313" key="1">
    <source>
        <dbReference type="EMBL" id="AXE20520.1"/>
    </source>
</evidence>
<dbReference type="InterPro" id="IPR008792">
    <property type="entry name" value="PQQD"/>
</dbReference>
<accession>A0A344TPE9</accession>
<gene>
    <name evidence="1" type="ORF">DR864_23665</name>
</gene>
<dbReference type="Pfam" id="PF05402">
    <property type="entry name" value="PqqD"/>
    <property type="match status" value="1"/>
</dbReference>
<protein>
    <submittedName>
        <fullName evidence="1">PqqD family protein</fullName>
    </submittedName>
</protein>
<proteinExistence type="predicted"/>
<name>A0A344TPE9_9BACT</name>
<reference evidence="1 2" key="1">
    <citation type="submission" date="2018-07" db="EMBL/GenBank/DDBJ databases">
        <title>Genome sequencing of Runella.</title>
        <authorList>
            <person name="Baek M.-G."/>
            <person name="Yi H."/>
        </authorList>
    </citation>
    <scope>NUCLEOTIDE SEQUENCE [LARGE SCALE GENOMIC DNA]</scope>
    <source>
        <strain evidence="1 2">HYN0085</strain>
    </source>
</reference>
<organism evidence="1 2">
    <name type="scientific">Runella rosea</name>
    <dbReference type="NCBI Taxonomy" id="2259595"/>
    <lineage>
        <taxon>Bacteria</taxon>
        <taxon>Pseudomonadati</taxon>
        <taxon>Bacteroidota</taxon>
        <taxon>Cytophagia</taxon>
        <taxon>Cytophagales</taxon>
        <taxon>Spirosomataceae</taxon>
        <taxon>Runella</taxon>
    </lineage>
</organism>
<dbReference type="Gene3D" id="1.10.10.1150">
    <property type="entry name" value="Coenzyme PQQ synthesis protein D (PqqD)"/>
    <property type="match status" value="1"/>
</dbReference>
<keyword evidence="2" id="KW-1185">Reference proteome</keyword>
<dbReference type="OrthoDB" id="9800554at2"/>
<dbReference type="EMBL" id="CP030850">
    <property type="protein sequence ID" value="AXE20520.1"/>
    <property type="molecule type" value="Genomic_DNA"/>
</dbReference>
<sequence length="88" mass="10099">MAKFIRKNETISGQLNDDLVMVDIEKGSYFSLNSVATRIWELLENPLSPESLYDALLAEYDVTPEQCRTEVNEYLEKMKELGLIQVVV</sequence>
<dbReference type="InterPro" id="IPR041881">
    <property type="entry name" value="PqqD_sf"/>
</dbReference>
<dbReference type="AlphaFoldDB" id="A0A344TPE9"/>
<dbReference type="RefSeq" id="WP_114069283.1">
    <property type="nucleotide sequence ID" value="NZ_CP030850.1"/>
</dbReference>
<dbReference type="KEGG" id="run:DR864_23665"/>